<evidence type="ECO:0000256" key="3">
    <source>
        <dbReference type="ARBA" id="ARBA00012057"/>
    </source>
</evidence>
<feature type="binding site" evidence="10">
    <location>
        <position position="120"/>
    </location>
    <ligand>
        <name>Mn(2+)</name>
        <dbReference type="ChEBI" id="CHEBI:29035"/>
    </ligand>
</feature>
<dbReference type="Gene3D" id="3.90.79.10">
    <property type="entry name" value="Nucleoside Triphosphate Pyrophosphohydrolase"/>
    <property type="match status" value="1"/>
</dbReference>
<evidence type="ECO:0000256" key="9">
    <source>
        <dbReference type="ARBA" id="ARBA00023235"/>
    </source>
</evidence>
<comment type="cofactor">
    <cofactor evidence="10">
        <name>Mn(2+)</name>
        <dbReference type="ChEBI" id="CHEBI:29035"/>
    </cofactor>
    <text evidence="10">Binds 1 Mn(2+) ion per subunit.</text>
</comment>
<feature type="binding site" evidence="10">
    <location>
        <position position="38"/>
    </location>
    <ligand>
        <name>Mn(2+)</name>
        <dbReference type="ChEBI" id="CHEBI:29035"/>
    </ligand>
</feature>
<dbReference type="CDD" id="cd02885">
    <property type="entry name" value="NUDIX_IPP_Isomerase"/>
    <property type="match status" value="1"/>
</dbReference>
<proteinExistence type="inferred from homology"/>
<evidence type="ECO:0000256" key="6">
    <source>
        <dbReference type="ARBA" id="ARBA00022842"/>
    </source>
</evidence>
<dbReference type="InterPro" id="IPR015797">
    <property type="entry name" value="NUDIX_hydrolase-like_dom_sf"/>
</dbReference>
<name>A0ABV8WGL3_9MICC</name>
<dbReference type="PANTHER" id="PTHR10885">
    <property type="entry name" value="ISOPENTENYL-DIPHOSPHATE DELTA-ISOMERASE"/>
    <property type="match status" value="1"/>
</dbReference>
<dbReference type="InterPro" id="IPR056375">
    <property type="entry name" value="Idi_bact"/>
</dbReference>
<organism evidence="12 13">
    <name type="scientific">Arthrobacter sedimenti</name>
    <dbReference type="NCBI Taxonomy" id="2694931"/>
    <lineage>
        <taxon>Bacteria</taxon>
        <taxon>Bacillati</taxon>
        <taxon>Actinomycetota</taxon>
        <taxon>Actinomycetes</taxon>
        <taxon>Micrococcales</taxon>
        <taxon>Micrococcaceae</taxon>
        <taxon>Arthrobacter</taxon>
    </lineage>
</organism>
<accession>A0ABV8WGL3</accession>
<feature type="active site" evidence="10">
    <location>
        <position position="73"/>
    </location>
</feature>
<dbReference type="PIRSF" id="PIRSF018427">
    <property type="entry name" value="Isopntndiph_ism"/>
    <property type="match status" value="1"/>
</dbReference>
<dbReference type="GO" id="GO:0004452">
    <property type="term" value="F:isopentenyl-diphosphate delta-isomerase activity"/>
    <property type="evidence" value="ECO:0007669"/>
    <property type="project" value="UniProtKB-EC"/>
</dbReference>
<dbReference type="EC" id="5.3.3.2" evidence="3 10"/>
<comment type="cofactor">
    <cofactor evidence="10">
        <name>Mg(2+)</name>
        <dbReference type="ChEBI" id="CHEBI:18420"/>
    </cofactor>
    <text evidence="10">Binds 1 Mg(2+) ion per subunit. The magnesium ion binds only when substrate is bound.</text>
</comment>
<evidence type="ECO:0000256" key="7">
    <source>
        <dbReference type="ARBA" id="ARBA00023211"/>
    </source>
</evidence>
<keyword evidence="7 10" id="KW-0464">Manganese</keyword>
<dbReference type="RefSeq" id="WP_373462156.1">
    <property type="nucleotide sequence ID" value="NZ_JBHSDQ010000001.1"/>
</dbReference>
<dbReference type="NCBIfam" id="NF002995">
    <property type="entry name" value="PRK03759.1"/>
    <property type="match status" value="1"/>
</dbReference>
<dbReference type="InterPro" id="IPR011876">
    <property type="entry name" value="IsopentenylPP_isomerase_typ1"/>
</dbReference>
<sequence>MGGQLKANAEQVVLAADDGTPVGVEDKATVHSSSTPLHLAFSAHVYDSDGRILLTRRALSKLTWPGVWTNSFCGHPAPGEELEDAVRRRGEYELGLTLTDIELRVPDFRYRAVDASGVVENEICPVFTARAASPLSPRADEVMEWQWTDPALITAAVAATPWAFSPWVTLQLPLLYPERFGA</sequence>
<evidence type="ECO:0000259" key="11">
    <source>
        <dbReference type="PROSITE" id="PS51462"/>
    </source>
</evidence>
<evidence type="ECO:0000256" key="10">
    <source>
        <dbReference type="HAMAP-Rule" id="MF_00202"/>
    </source>
</evidence>
<keyword evidence="4 10" id="KW-0963">Cytoplasm</keyword>
<comment type="function">
    <text evidence="10">Catalyzes the 1,3-allylic rearrangement of the homoallylic substrate isopentenyl (IPP) to its highly electrophilic allylic isomer, dimethylallyl diphosphate (DMAPP).</text>
</comment>
<keyword evidence="13" id="KW-1185">Reference proteome</keyword>
<comment type="pathway">
    <text evidence="1 10">Isoprenoid biosynthesis; dimethylallyl diphosphate biosynthesis; dimethylallyl diphosphate from isopentenyl diphosphate: step 1/1.</text>
</comment>
<comment type="caution">
    <text evidence="12">The sequence shown here is derived from an EMBL/GenBank/DDBJ whole genome shotgun (WGS) entry which is preliminary data.</text>
</comment>
<dbReference type="HAMAP" id="MF_00202">
    <property type="entry name" value="Idi"/>
    <property type="match status" value="1"/>
</dbReference>
<evidence type="ECO:0000313" key="13">
    <source>
        <dbReference type="Proteomes" id="UP001595778"/>
    </source>
</evidence>
<feature type="active site" evidence="10">
    <location>
        <position position="122"/>
    </location>
</feature>
<dbReference type="EMBL" id="JBHSDQ010000001">
    <property type="protein sequence ID" value="MFC4395205.1"/>
    <property type="molecule type" value="Genomic_DNA"/>
</dbReference>
<evidence type="ECO:0000256" key="4">
    <source>
        <dbReference type="ARBA" id="ARBA00022490"/>
    </source>
</evidence>
<feature type="binding site" evidence="10">
    <location>
        <position position="31"/>
    </location>
    <ligand>
        <name>Mn(2+)</name>
        <dbReference type="ChEBI" id="CHEBI:29035"/>
    </ligand>
</feature>
<dbReference type="Pfam" id="PF00293">
    <property type="entry name" value="NUDIX"/>
    <property type="match status" value="1"/>
</dbReference>
<dbReference type="SUPFAM" id="SSF55811">
    <property type="entry name" value="Nudix"/>
    <property type="match status" value="1"/>
</dbReference>
<comment type="similarity">
    <text evidence="2 10">Belongs to the IPP isomerase type 1 family.</text>
</comment>
<evidence type="ECO:0000256" key="1">
    <source>
        <dbReference type="ARBA" id="ARBA00004826"/>
    </source>
</evidence>
<dbReference type="PANTHER" id="PTHR10885:SF0">
    <property type="entry name" value="ISOPENTENYL-DIPHOSPHATE DELTA-ISOMERASE"/>
    <property type="match status" value="1"/>
</dbReference>
<feature type="domain" description="Nudix hydrolase" evidence="11">
    <location>
        <begin position="36"/>
        <end position="170"/>
    </location>
</feature>
<comment type="catalytic activity">
    <reaction evidence="10">
        <text>isopentenyl diphosphate = dimethylallyl diphosphate</text>
        <dbReference type="Rhea" id="RHEA:23284"/>
        <dbReference type="ChEBI" id="CHEBI:57623"/>
        <dbReference type="ChEBI" id="CHEBI:128769"/>
        <dbReference type="EC" id="5.3.3.2"/>
    </reaction>
</comment>
<reference evidence="13" key="1">
    <citation type="journal article" date="2019" name="Int. J. Syst. Evol. Microbiol.">
        <title>The Global Catalogue of Microorganisms (GCM) 10K type strain sequencing project: providing services to taxonomists for standard genome sequencing and annotation.</title>
        <authorList>
            <consortium name="The Broad Institute Genomics Platform"/>
            <consortium name="The Broad Institute Genome Sequencing Center for Infectious Disease"/>
            <person name="Wu L."/>
            <person name="Ma J."/>
        </authorList>
    </citation>
    <scope>NUCLEOTIDE SEQUENCE [LARGE SCALE GENOMIC DNA]</scope>
    <source>
        <strain evidence="13">PJ61</strain>
    </source>
</reference>
<feature type="binding site" evidence="10">
    <location>
        <position position="122"/>
    </location>
    <ligand>
        <name>Mn(2+)</name>
        <dbReference type="ChEBI" id="CHEBI:29035"/>
    </ligand>
</feature>
<keyword evidence="9 10" id="KW-0413">Isomerase</keyword>
<dbReference type="PROSITE" id="PS51462">
    <property type="entry name" value="NUDIX"/>
    <property type="match status" value="1"/>
</dbReference>
<evidence type="ECO:0000313" key="12">
    <source>
        <dbReference type="EMBL" id="MFC4395205.1"/>
    </source>
</evidence>
<evidence type="ECO:0000256" key="8">
    <source>
        <dbReference type="ARBA" id="ARBA00023229"/>
    </source>
</evidence>
<protein>
    <recommendedName>
        <fullName evidence="3 10">Isopentenyl-diphosphate Delta-isomerase</fullName>
        <shortName evidence="10">IPP isomerase</shortName>
        <ecNumber evidence="3 10">5.3.3.2</ecNumber>
    </recommendedName>
    <alternativeName>
        <fullName evidence="10">IPP:DMAPP isomerase</fullName>
    </alternativeName>
    <alternativeName>
        <fullName evidence="10">Isopentenyl pyrophosphate isomerase</fullName>
    </alternativeName>
</protein>
<gene>
    <name evidence="10 12" type="primary">idi</name>
    <name evidence="12" type="ORF">ACFO0G_03810</name>
</gene>
<keyword evidence="5 10" id="KW-0479">Metal-binding</keyword>
<keyword evidence="8 10" id="KW-0414">Isoprene biosynthesis</keyword>
<keyword evidence="6 10" id="KW-0460">Magnesium</keyword>
<dbReference type="NCBIfam" id="TIGR02150">
    <property type="entry name" value="IPP_isom_1"/>
    <property type="match status" value="1"/>
</dbReference>
<dbReference type="InterPro" id="IPR000086">
    <property type="entry name" value="NUDIX_hydrolase_dom"/>
</dbReference>
<dbReference type="Proteomes" id="UP001595778">
    <property type="component" value="Unassembled WGS sequence"/>
</dbReference>
<evidence type="ECO:0000256" key="5">
    <source>
        <dbReference type="ARBA" id="ARBA00022723"/>
    </source>
</evidence>
<feature type="binding site" evidence="10">
    <location>
        <position position="75"/>
    </location>
    <ligand>
        <name>Mn(2+)</name>
        <dbReference type="ChEBI" id="CHEBI:29035"/>
    </ligand>
</feature>
<feature type="binding site" evidence="10">
    <location>
        <position position="93"/>
    </location>
    <ligand>
        <name>Mg(2+)</name>
        <dbReference type="ChEBI" id="CHEBI:18420"/>
    </ligand>
</feature>
<comment type="subcellular location">
    <subcellularLocation>
        <location evidence="10">Cytoplasm</location>
    </subcellularLocation>
</comment>
<evidence type="ECO:0000256" key="2">
    <source>
        <dbReference type="ARBA" id="ARBA00007579"/>
    </source>
</evidence>